<evidence type="ECO:0000313" key="1">
    <source>
        <dbReference type="EMBL" id="MBP1987306.1"/>
    </source>
</evidence>
<comment type="caution">
    <text evidence="1">The sequence shown here is derived from an EMBL/GenBank/DDBJ whole genome shotgun (WGS) entry which is preliminary data.</text>
</comment>
<dbReference type="RefSeq" id="WP_209491565.1">
    <property type="nucleotide sequence ID" value="NZ_JAGGLC010000003.1"/>
</dbReference>
<protein>
    <submittedName>
        <fullName evidence="1">Uncharacterized protein</fullName>
    </submittedName>
</protein>
<proteinExistence type="predicted"/>
<keyword evidence="2" id="KW-1185">Reference proteome</keyword>
<gene>
    <name evidence="1" type="ORF">J2753_001804</name>
</gene>
<sequence>MGDIDAETIHTALADRLGTALRAVVRYDGADIDHSMRQDVAAQYPEDGIRALVDTSIDQQIDASTIEQSFRLGTQEALVRTFERSWVVQVTDGPKRGCLFSVERDQDVSMVAVEDGIDIVRATLDA</sequence>
<reference evidence="1" key="1">
    <citation type="submission" date="2021-03" db="EMBL/GenBank/DDBJ databases">
        <title>Genomic Encyclopedia of Type Strains, Phase IV (KMG-IV): sequencing the most valuable type-strain genomes for metagenomic binning, comparative biology and taxonomic classification.</title>
        <authorList>
            <person name="Goeker M."/>
        </authorList>
    </citation>
    <scope>NUCLEOTIDE SEQUENCE</scope>
    <source>
        <strain evidence="1">DSM 26232</strain>
    </source>
</reference>
<dbReference type="EMBL" id="JAGGLC010000003">
    <property type="protein sequence ID" value="MBP1987306.1"/>
    <property type="molecule type" value="Genomic_DNA"/>
</dbReference>
<dbReference type="Proteomes" id="UP000823736">
    <property type="component" value="Unassembled WGS sequence"/>
</dbReference>
<name>A0A8T4GWK6_9EURY</name>
<evidence type="ECO:0000313" key="2">
    <source>
        <dbReference type="Proteomes" id="UP000823736"/>
    </source>
</evidence>
<accession>A0A8T4GWK6</accession>
<dbReference type="Pfam" id="PF24366">
    <property type="entry name" value="DUF7522"/>
    <property type="match status" value="1"/>
</dbReference>
<dbReference type="AlphaFoldDB" id="A0A8T4GWK6"/>
<dbReference type="OrthoDB" id="199238at2157"/>
<organism evidence="1 2">
    <name type="scientific">Halolamina salifodinae</name>
    <dbReference type="NCBI Taxonomy" id="1202767"/>
    <lineage>
        <taxon>Archaea</taxon>
        <taxon>Methanobacteriati</taxon>
        <taxon>Methanobacteriota</taxon>
        <taxon>Stenosarchaea group</taxon>
        <taxon>Halobacteria</taxon>
        <taxon>Halobacteriales</taxon>
        <taxon>Haloferacaceae</taxon>
    </lineage>
</organism>
<dbReference type="InterPro" id="IPR055944">
    <property type="entry name" value="DUF7522"/>
</dbReference>